<organism evidence="2 3">
    <name type="scientific">Corynebacterium resistens (strain DSM 45100 / JCM 12819 / GTC 2026 / SICGH 158)</name>
    <dbReference type="NCBI Taxonomy" id="662755"/>
    <lineage>
        <taxon>Bacteria</taxon>
        <taxon>Bacillati</taxon>
        <taxon>Actinomycetota</taxon>
        <taxon>Actinomycetes</taxon>
        <taxon>Mycobacteriales</taxon>
        <taxon>Corynebacteriaceae</taxon>
        <taxon>Corynebacterium</taxon>
    </lineage>
</organism>
<evidence type="ECO:0000313" key="2">
    <source>
        <dbReference type="EMBL" id="AEI10219.1"/>
    </source>
</evidence>
<dbReference type="AlphaFoldDB" id="F8E2A1"/>
<sequence length="612" mass="64286">MSMLTVSKLLWRGHRSSVSSLVVILVALVACISGIVSVAINSSEKAGRLKTQGAITTEVVKRVNTLDGISVFTTLVASIAIVVALLMLSAITQFTIASSAPTMRSLRTYGVSRFQARSSYLVIISLASLFALVVGVLLSPLAASGQKFILARTGLNVDDVSTGASFSTICYVSAFIWVFVSVVALLSSNQVCSLEPPSANKKRTPAFVRRLARCVLFVAFSVALAAILRVDVNMENINQVTFGALFTSLIALWLAFPWILKGFARILKRAGDVGLALGGLIFRNANRVSAIALISALLLGLGGTSAILTLASSTAGKFLAMNSISADAVSDKEVKSSSADIHLSPLDFDGGWIYKDQDAKQAPVLLFDPSVIAGMLASDTIVDGDLQRVGRDDVVADAKRYKIGDKIEIANDAGASRELRVVALANSNSLLGGSFGADASSFVPSSDSQVSHRTYATASGGYDRVSRALPDGEWQTIPEYVEGDLRSVQESQRASVFAMIGGVAVVAFCGMMYSVVGFSVDLRPVSGSLRRVGMGTRARYLLFVLIGLIIAGGSAVMAGAGLVAALSQVADVFGSLGITYPLDIPWGLLSGIWLVSGVLTLIGMIAGQKKYA</sequence>
<accession>F8E2A1</accession>
<evidence type="ECO:0000313" key="3">
    <source>
        <dbReference type="Proteomes" id="UP000000492"/>
    </source>
</evidence>
<dbReference type="Proteomes" id="UP000000492">
    <property type="component" value="Chromosome"/>
</dbReference>
<keyword evidence="1" id="KW-1133">Transmembrane helix</keyword>
<keyword evidence="1" id="KW-0472">Membrane</keyword>
<feature type="transmembrane region" description="Helical" evidence="1">
    <location>
        <begin position="163"/>
        <end position="186"/>
    </location>
</feature>
<feature type="transmembrane region" description="Helical" evidence="1">
    <location>
        <begin position="540"/>
        <end position="566"/>
    </location>
</feature>
<reference evidence="2 3" key="1">
    <citation type="journal article" date="2012" name="BMC Genomics">
        <title>Complete genome sequence, lifestyle, and multi-drug resistance of the human pathogen Corynebacterium resistens DSM 45100 isolated from blood samples of a leukemia patient.</title>
        <authorList>
            <person name="Schroder J."/>
            <person name="Maus I."/>
            <person name="Meyer K."/>
            <person name="Wordemann S."/>
            <person name="Blom J."/>
            <person name="Jaenicke S."/>
            <person name="Schneider J."/>
            <person name="Trost E."/>
            <person name="Tauch A."/>
        </authorList>
    </citation>
    <scope>NUCLEOTIDE SEQUENCE [LARGE SCALE GENOMIC DNA]</scope>
    <source>
        <strain evidence="3">DSM 45100 / JCM 12819 / CCUG 50093 / GTC 2026 / SICGH 158</strain>
    </source>
</reference>
<feature type="transmembrane region" description="Helical" evidence="1">
    <location>
        <begin position="240"/>
        <end position="260"/>
    </location>
</feature>
<feature type="transmembrane region" description="Helical" evidence="1">
    <location>
        <begin position="69"/>
        <end position="97"/>
    </location>
</feature>
<feature type="transmembrane region" description="Helical" evidence="1">
    <location>
        <begin position="586"/>
        <end position="606"/>
    </location>
</feature>
<keyword evidence="3" id="KW-1185">Reference proteome</keyword>
<feature type="transmembrane region" description="Helical" evidence="1">
    <location>
        <begin position="290"/>
        <end position="311"/>
    </location>
</feature>
<feature type="transmembrane region" description="Helical" evidence="1">
    <location>
        <begin position="118"/>
        <end position="143"/>
    </location>
</feature>
<protein>
    <submittedName>
        <fullName evidence="2">Membrane protein</fullName>
    </submittedName>
</protein>
<evidence type="ECO:0000256" key="1">
    <source>
        <dbReference type="SAM" id="Phobius"/>
    </source>
</evidence>
<dbReference type="HOGENOM" id="CLU_446002_0_0_11"/>
<proteinExistence type="predicted"/>
<feature type="transmembrane region" description="Helical" evidence="1">
    <location>
        <begin position="207"/>
        <end position="228"/>
    </location>
</feature>
<gene>
    <name evidence="2" type="ordered locus">CRES_1866</name>
</gene>
<dbReference type="KEGG" id="crd:CRES_1866"/>
<feature type="transmembrane region" description="Helical" evidence="1">
    <location>
        <begin position="21"/>
        <end position="40"/>
    </location>
</feature>
<dbReference type="EMBL" id="CP002857">
    <property type="protein sequence ID" value="AEI10219.1"/>
    <property type="molecule type" value="Genomic_DNA"/>
</dbReference>
<keyword evidence="1" id="KW-0812">Transmembrane</keyword>
<name>F8E2A1_CORRG</name>
<feature type="transmembrane region" description="Helical" evidence="1">
    <location>
        <begin position="496"/>
        <end position="520"/>
    </location>
</feature>